<organism evidence="8">
    <name type="scientific">Absidia glauca</name>
    <name type="common">Pin mould</name>
    <dbReference type="NCBI Taxonomy" id="4829"/>
    <lineage>
        <taxon>Eukaryota</taxon>
        <taxon>Fungi</taxon>
        <taxon>Fungi incertae sedis</taxon>
        <taxon>Mucoromycota</taxon>
        <taxon>Mucoromycotina</taxon>
        <taxon>Mucoromycetes</taxon>
        <taxon>Mucorales</taxon>
        <taxon>Cunninghamellaceae</taxon>
        <taxon>Absidia</taxon>
    </lineage>
</organism>
<evidence type="ECO:0000256" key="1">
    <source>
        <dbReference type="ARBA" id="ARBA00005896"/>
    </source>
</evidence>
<dbReference type="Proteomes" id="UP000078561">
    <property type="component" value="Unassembled WGS sequence"/>
</dbReference>
<dbReference type="SUPFAM" id="SSF51197">
    <property type="entry name" value="Clavaminate synthase-like"/>
    <property type="match status" value="1"/>
</dbReference>
<dbReference type="OMA" id="CTTHIEG"/>
<gene>
    <name evidence="8" type="primary">ABSGL_07729.1 scaffold 9091</name>
</gene>
<accession>A0A163JR16</accession>
<feature type="region of interest" description="Disordered" evidence="6">
    <location>
        <begin position="336"/>
        <end position="362"/>
    </location>
</feature>
<dbReference type="OrthoDB" id="10257314at2759"/>
<keyword evidence="5" id="KW-0408">Iron</keyword>
<name>A0A163JR16_ABSGL</name>
<dbReference type="InterPro" id="IPR051323">
    <property type="entry name" value="AtsK-like"/>
</dbReference>
<dbReference type="GO" id="GO:0016706">
    <property type="term" value="F:2-oxoglutarate-dependent dioxygenase activity"/>
    <property type="evidence" value="ECO:0007669"/>
    <property type="project" value="TreeGrafter"/>
</dbReference>
<keyword evidence="4" id="KW-0560">Oxidoreductase</keyword>
<dbReference type="InParanoid" id="A0A163JR16"/>
<dbReference type="EMBL" id="LT553633">
    <property type="protein sequence ID" value="SAM01974.1"/>
    <property type="molecule type" value="Genomic_DNA"/>
</dbReference>
<dbReference type="GO" id="GO:0046872">
    <property type="term" value="F:metal ion binding"/>
    <property type="evidence" value="ECO:0007669"/>
    <property type="project" value="UniProtKB-KW"/>
</dbReference>
<evidence type="ECO:0000256" key="2">
    <source>
        <dbReference type="ARBA" id="ARBA00022723"/>
    </source>
</evidence>
<evidence type="ECO:0000256" key="6">
    <source>
        <dbReference type="SAM" id="MobiDB-lite"/>
    </source>
</evidence>
<reference evidence="8" key="1">
    <citation type="submission" date="2016-04" db="EMBL/GenBank/DDBJ databases">
        <authorList>
            <person name="Evans L.H."/>
            <person name="Alamgir A."/>
            <person name="Owens N."/>
            <person name="Weber N.D."/>
            <person name="Virtaneva K."/>
            <person name="Barbian K."/>
            <person name="Babar A."/>
            <person name="Rosenke K."/>
        </authorList>
    </citation>
    <scope>NUCLEOTIDE SEQUENCE [LARGE SCALE GENOMIC DNA]</scope>
    <source>
        <strain evidence="8">CBS 101.48</strain>
    </source>
</reference>
<dbReference type="Pfam" id="PF02668">
    <property type="entry name" value="TauD"/>
    <property type="match status" value="1"/>
</dbReference>
<dbReference type="FunFam" id="3.60.130.10:FF:000003">
    <property type="entry name" value="Alpha-ketoglutarate-dependent taurine dioxygenase"/>
    <property type="match status" value="1"/>
</dbReference>
<dbReference type="STRING" id="4829.A0A163JR16"/>
<dbReference type="InterPro" id="IPR003819">
    <property type="entry name" value="TauD/TfdA-like"/>
</dbReference>
<dbReference type="GO" id="GO:0005737">
    <property type="term" value="C:cytoplasm"/>
    <property type="evidence" value="ECO:0007669"/>
    <property type="project" value="TreeGrafter"/>
</dbReference>
<evidence type="ECO:0000259" key="7">
    <source>
        <dbReference type="Pfam" id="PF02668"/>
    </source>
</evidence>
<evidence type="ECO:0000256" key="5">
    <source>
        <dbReference type="ARBA" id="ARBA00023004"/>
    </source>
</evidence>
<dbReference type="AlphaFoldDB" id="A0A163JR16"/>
<protein>
    <recommendedName>
        <fullName evidence="7">TauD/TfdA-like domain-containing protein</fullName>
    </recommendedName>
</protein>
<dbReference type="PANTHER" id="PTHR30468">
    <property type="entry name" value="ALPHA-KETOGLUTARATE-DEPENDENT SULFONATE DIOXYGENASE"/>
    <property type="match status" value="1"/>
</dbReference>
<proteinExistence type="inferred from homology"/>
<evidence type="ECO:0000256" key="3">
    <source>
        <dbReference type="ARBA" id="ARBA00022964"/>
    </source>
</evidence>
<keyword evidence="9" id="KW-1185">Reference proteome</keyword>
<feature type="domain" description="TauD/TfdA-like" evidence="7">
    <location>
        <begin position="67"/>
        <end position="335"/>
    </location>
</feature>
<dbReference type="FunCoup" id="A0A163JR16">
    <property type="interactions" value="374"/>
</dbReference>
<keyword evidence="3" id="KW-0223">Dioxygenase</keyword>
<evidence type="ECO:0000313" key="9">
    <source>
        <dbReference type="Proteomes" id="UP000078561"/>
    </source>
</evidence>
<keyword evidence="2" id="KW-0479">Metal-binding</keyword>
<evidence type="ECO:0000313" key="8">
    <source>
        <dbReference type="EMBL" id="SAM01974.1"/>
    </source>
</evidence>
<dbReference type="PANTHER" id="PTHR30468:SF1">
    <property type="entry name" value="ALPHA-KETOGLUTARATE-DEPENDENT SULFONATE DIOXYGENASE"/>
    <property type="match status" value="1"/>
</dbReference>
<dbReference type="InterPro" id="IPR042098">
    <property type="entry name" value="TauD-like_sf"/>
</dbReference>
<evidence type="ECO:0000256" key="4">
    <source>
        <dbReference type="ARBA" id="ARBA00023002"/>
    </source>
</evidence>
<feature type="compositionally biased region" description="Basic and acidic residues" evidence="6">
    <location>
        <begin position="341"/>
        <end position="362"/>
    </location>
</feature>
<dbReference type="Gene3D" id="3.60.130.10">
    <property type="entry name" value="Clavaminate synthase-like"/>
    <property type="match status" value="1"/>
</dbReference>
<comment type="similarity">
    <text evidence="1">Belongs to the TfdA dioxygenase family.</text>
</comment>
<sequence length="362" mass="41005">MPPTVQETTISDEELRNFDLKALVIKGGDYTIFPDVQYPPLESFEHQDPGKNADPTMASLFNGATKIEKVTPKLGSIIHGLQLTELTDQQKNDLALLVATRGVVFFKSQKITPYEFVEFGKYFGPLHVHNAFGHPPHFPEISTIYYDRKSSVLQEQFRHYRSSDAWHTDISFEEQPGSLSLLKIDTIPPSGGGDTMFADGYAAYDKLTPKMQAIVDGLTVMHTGDYHRKLAAAKGTTIRRPFVDHEHPLVRTHPLTGMKSLYLSPIFASHIVGLSKHESDAILTMLNNHVVGGHDFQVRYHWNEDDVAVWDNRCTIHNAVVDYFDEGLRHGYRVTPQGERPYFDPKSKSRRQMEQEKAKQAL</sequence>